<reference evidence="2 3" key="1">
    <citation type="journal article" date="2017" name="Genome Announc.">
        <title>Complete Genome Sequences of Two Acetylene-Fermenting Pelobacter acetylenicus Strains.</title>
        <authorList>
            <person name="Sutton J.M."/>
            <person name="Baesman S.M."/>
            <person name="Fierst J.L."/>
            <person name="Poret-Peterson A.T."/>
            <person name="Oremland R.S."/>
            <person name="Dunlap D.S."/>
            <person name="Akob D.M."/>
        </authorList>
    </citation>
    <scope>NUCLEOTIDE SEQUENCE [LARGE SCALE GENOMIC DNA]</scope>
    <source>
        <strain evidence="2 3">DSM 3247</strain>
    </source>
</reference>
<dbReference type="Gene3D" id="3.40.1550.10">
    <property type="entry name" value="CheC-like"/>
    <property type="match status" value="1"/>
</dbReference>
<proteinExistence type="predicted"/>
<dbReference type="EMBL" id="CP015518">
    <property type="protein sequence ID" value="APG23693.1"/>
    <property type="molecule type" value="Genomic_DNA"/>
</dbReference>
<evidence type="ECO:0000256" key="1">
    <source>
        <dbReference type="ARBA" id="ARBA00022500"/>
    </source>
</evidence>
<keyword evidence="1" id="KW-0145">Chemotaxis</keyword>
<evidence type="ECO:0000313" key="2">
    <source>
        <dbReference type="EMBL" id="APG23693.1"/>
    </source>
</evidence>
<protein>
    <submittedName>
        <fullName evidence="2">Uncharacterized protein</fullName>
    </submittedName>
</protein>
<name>A0A1L3GCM6_SYNAC</name>
<dbReference type="Proteomes" id="UP000182264">
    <property type="component" value="Chromosome"/>
</dbReference>
<keyword evidence="3" id="KW-1185">Reference proteome</keyword>
<accession>A0A1L3GCM6</accession>
<dbReference type="KEGG" id="pace:A6070_09240"/>
<dbReference type="InterPro" id="IPR028976">
    <property type="entry name" value="CheC-like_sf"/>
</dbReference>
<evidence type="ECO:0000313" key="3">
    <source>
        <dbReference type="Proteomes" id="UP000182264"/>
    </source>
</evidence>
<dbReference type="SUPFAM" id="SSF103039">
    <property type="entry name" value="CheC-like"/>
    <property type="match status" value="1"/>
</dbReference>
<dbReference type="RefSeq" id="WP_072285502.1">
    <property type="nucleotide sequence ID" value="NZ_CP015455.1"/>
</dbReference>
<gene>
    <name evidence="2" type="ORF">A7E75_00630</name>
</gene>
<dbReference type="GO" id="GO:0006935">
    <property type="term" value="P:chemotaxis"/>
    <property type="evidence" value="ECO:0007669"/>
    <property type="project" value="UniProtKB-KW"/>
</dbReference>
<dbReference type="AlphaFoldDB" id="A0A1L3GCM6"/>
<sequence>MGENQHITAILDTLAEKLAVGLGDLLGCEVAVSLAAERRVTKAGFFASFQKKLVMADFDVSGSREGKMYCFNQLKDAVLLGGTLIMLPPAELEKQVRKEAFNEDEADAYGEIVNIISGELIQAFDEAALDKLHFKKNTIEVVVPGRIEAESDKPFGPGDLYQVSFGMTLDGQPLQCMEMLFPSDLLGLEPLVIEPAAPRQAAAVVEAVPTQAADRAEDPRNTVLVVTGRKEGSHDLADACIAEGFVPQVVGYQDDFQPFGPQGTAPVKAAVFTMDDTKEQGLAAIIKARAVLGEKVPLIAAGGQWTRSQVLQAVKYGVRDIVVLPSSPEDIRDKLRQHLA</sequence>
<dbReference type="STRING" id="29542.A6070_09240"/>
<dbReference type="OrthoDB" id="5428968at2"/>
<organism evidence="2 3">
    <name type="scientific">Syntrophotalea acetylenica</name>
    <name type="common">Pelobacter acetylenicus</name>
    <dbReference type="NCBI Taxonomy" id="29542"/>
    <lineage>
        <taxon>Bacteria</taxon>
        <taxon>Pseudomonadati</taxon>
        <taxon>Thermodesulfobacteriota</taxon>
        <taxon>Desulfuromonadia</taxon>
        <taxon>Desulfuromonadales</taxon>
        <taxon>Syntrophotaleaceae</taxon>
        <taxon>Syntrophotalea</taxon>
    </lineage>
</organism>